<protein>
    <submittedName>
        <fullName evidence="1">Uncharacterized protein</fullName>
    </submittedName>
</protein>
<evidence type="ECO:0000313" key="1">
    <source>
        <dbReference type="EMBL" id="VVP03602.1"/>
    </source>
</evidence>
<gene>
    <name evidence="1" type="ORF">PS880_02946</name>
</gene>
<name>A0A5E7KNW8_PSEFL</name>
<reference evidence="1 2" key="1">
    <citation type="submission" date="2019-09" db="EMBL/GenBank/DDBJ databases">
        <authorList>
            <person name="Chandra G."/>
            <person name="Truman W A."/>
        </authorList>
    </citation>
    <scope>NUCLEOTIDE SEQUENCE [LARGE SCALE GENOMIC DNA]</scope>
    <source>
        <strain evidence="1">PS880</strain>
    </source>
</reference>
<organism evidence="1 2">
    <name type="scientific">Pseudomonas fluorescens</name>
    <dbReference type="NCBI Taxonomy" id="294"/>
    <lineage>
        <taxon>Bacteria</taxon>
        <taxon>Pseudomonadati</taxon>
        <taxon>Pseudomonadota</taxon>
        <taxon>Gammaproteobacteria</taxon>
        <taxon>Pseudomonadales</taxon>
        <taxon>Pseudomonadaceae</taxon>
        <taxon>Pseudomonas</taxon>
    </lineage>
</organism>
<sequence>MMRNGSGSIQDPLQPLRRIEWFVIAYRMCHWICFLCIE</sequence>
<dbReference type="EMBL" id="CABVIH010000013">
    <property type="protein sequence ID" value="VVP03602.1"/>
    <property type="molecule type" value="Genomic_DNA"/>
</dbReference>
<dbReference type="Proteomes" id="UP000375525">
    <property type="component" value="Unassembled WGS sequence"/>
</dbReference>
<dbReference type="AlphaFoldDB" id="A0A5E7KNW8"/>
<evidence type="ECO:0000313" key="2">
    <source>
        <dbReference type="Proteomes" id="UP000375525"/>
    </source>
</evidence>
<accession>A0A5E7KNW8</accession>
<proteinExistence type="predicted"/>